<dbReference type="NCBIfam" id="NF038123">
    <property type="entry name" value="NF038123_dom"/>
    <property type="match status" value="1"/>
</dbReference>
<dbReference type="InterPro" id="IPR038678">
    <property type="entry name" value="Spondin_N_sf"/>
</dbReference>
<accession>A0A0F4Q137</accession>
<gene>
    <name evidence="2" type="ORF">TW72_06040</name>
</gene>
<dbReference type="Gene3D" id="2.60.40.2130">
    <property type="entry name" value="F-spondin domain"/>
    <property type="match status" value="1"/>
</dbReference>
<dbReference type="eggNOG" id="ENOG5030GG2">
    <property type="taxonomic scope" value="Bacteria"/>
</dbReference>
<feature type="chain" id="PRO_5002474636" description="Spondin domain-containing protein" evidence="1">
    <location>
        <begin position="26"/>
        <end position="239"/>
    </location>
</feature>
<name>A0A0F4Q137_9GAMM</name>
<organism evidence="2 3">
    <name type="scientific">Pseudoalteromonas ruthenica</name>
    <dbReference type="NCBI Taxonomy" id="151081"/>
    <lineage>
        <taxon>Bacteria</taxon>
        <taxon>Pseudomonadati</taxon>
        <taxon>Pseudomonadota</taxon>
        <taxon>Gammaproteobacteria</taxon>
        <taxon>Alteromonadales</taxon>
        <taxon>Pseudoalteromonadaceae</taxon>
        <taxon>Pseudoalteromonas</taxon>
    </lineage>
</organism>
<reference evidence="2 3" key="1">
    <citation type="journal article" date="2015" name="BMC Genomics">
        <title>Genome mining reveals unlocked bioactive potential of marine Gram-negative bacteria.</title>
        <authorList>
            <person name="Machado H."/>
            <person name="Sonnenschein E.C."/>
            <person name="Melchiorsen J."/>
            <person name="Gram L."/>
        </authorList>
    </citation>
    <scope>NUCLEOTIDE SEQUENCE [LARGE SCALE GENOMIC DNA]</scope>
    <source>
        <strain evidence="2 3">S3137</strain>
    </source>
</reference>
<feature type="signal peptide" evidence="1">
    <location>
        <begin position="1"/>
        <end position="25"/>
    </location>
</feature>
<dbReference type="AlphaFoldDB" id="A0A0F4Q137"/>
<dbReference type="Proteomes" id="UP000033664">
    <property type="component" value="Unassembled WGS sequence"/>
</dbReference>
<evidence type="ECO:0000313" key="2">
    <source>
        <dbReference type="EMBL" id="KJZ00272.1"/>
    </source>
</evidence>
<proteinExistence type="predicted"/>
<comment type="caution">
    <text evidence="2">The sequence shown here is derived from an EMBL/GenBank/DDBJ whole genome shotgun (WGS) entry which is preliminary data.</text>
</comment>
<evidence type="ECO:0000256" key="1">
    <source>
        <dbReference type="SAM" id="SignalP"/>
    </source>
</evidence>
<protein>
    <recommendedName>
        <fullName evidence="4">Spondin domain-containing protein</fullName>
    </recommendedName>
</protein>
<dbReference type="InterPro" id="IPR009465">
    <property type="entry name" value="Spondin_N"/>
</dbReference>
<sequence>MLSQTHFPRALGLSALVVLGLSACGSDNTKPTESAVDTPEPVQYRYQVTLTNLTQAQPLSPIAGVLHQQGQFWRIGEPASGALETLAEGGDNSAFLANTEVIAHYGGEAPISPGHTDEFTLSVEDVADSKLTLATMLVNTNDAFTGVNAVDLTPLAAGQSISLYGHGYDAGTEGNSELAQFIPGPAGMGEGFNAIRDDTNFVALHPGVVSADDGLAQSALGAQHRFDNPVIKVVITRIE</sequence>
<dbReference type="PATRIC" id="fig|151081.8.peg.3047"/>
<keyword evidence="1" id="KW-0732">Signal</keyword>
<evidence type="ECO:0008006" key="4">
    <source>
        <dbReference type="Google" id="ProtNLM"/>
    </source>
</evidence>
<keyword evidence="3" id="KW-1185">Reference proteome</keyword>
<dbReference type="OrthoDB" id="5188840at2"/>
<dbReference type="EMBL" id="JXXZ01000006">
    <property type="protein sequence ID" value="KJZ00272.1"/>
    <property type="molecule type" value="Genomic_DNA"/>
</dbReference>
<evidence type="ECO:0000313" key="3">
    <source>
        <dbReference type="Proteomes" id="UP000033664"/>
    </source>
</evidence>
<dbReference type="RefSeq" id="WP_045980149.1">
    <property type="nucleotide sequence ID" value="NZ_JXXY01000015.1"/>
</dbReference>
<dbReference type="GeneID" id="58228048"/>